<dbReference type="STRING" id="86166.TAGGR_2414"/>
<evidence type="ECO:0000313" key="2">
    <source>
        <dbReference type="Proteomes" id="UP000054976"/>
    </source>
</evidence>
<evidence type="ECO:0000313" key="1">
    <source>
        <dbReference type="EMBL" id="GAQ95519.1"/>
    </source>
</evidence>
<reference evidence="2" key="1">
    <citation type="submission" date="2016-01" db="EMBL/GenBank/DDBJ databases">
        <title>Draft genome sequence of Thermodesulfovibrio aggregans strain TGE-P1.</title>
        <authorList>
            <person name="Sekiguchi Y."/>
            <person name="Ohashi A."/>
            <person name="Matsuura N."/>
            <person name="Tourlousse M.D."/>
        </authorList>
    </citation>
    <scope>NUCLEOTIDE SEQUENCE [LARGE SCALE GENOMIC DNA]</scope>
    <source>
        <strain evidence="2">TGE-P1</strain>
    </source>
</reference>
<dbReference type="RefSeq" id="WP_059176949.1">
    <property type="nucleotide sequence ID" value="NZ_BCNO01000002.1"/>
</dbReference>
<protein>
    <submittedName>
        <fullName evidence="1">Uncharacterized protein</fullName>
    </submittedName>
</protein>
<gene>
    <name evidence="1" type="ORF">TAGGR_2414</name>
</gene>
<dbReference type="Proteomes" id="UP000054976">
    <property type="component" value="Unassembled WGS sequence"/>
</dbReference>
<dbReference type="AlphaFoldDB" id="A0A0U9HXT2"/>
<accession>A0A0U9HXT2</accession>
<proteinExistence type="predicted"/>
<sequence length="275" mass="31775">MLWYKLVFKQNQQIHIGSLNWGVINETEIFIPGWTIWGALTKAYNIFNNHPLSANQALFETITCFYPCFDKDGNSVLFPNYKDGQFYLGELSENEFRLEFTDVLISTAVYPVSRQAKDGTLHETEFILPMGKKITSNDKSRQLYWVGLVRLNEVETNDFFKKGRKIWVGGEQRYGYGELVLEKKVEEISDLSEWQLNEDASFKVENSNLPLKNYLAFTSEVIFEGEIKPLAEFDFQENTPKIKDAQYYINVGSKVNIKNSIKFILKKGKLIKQGG</sequence>
<name>A0A0U9HXT2_9BACT</name>
<organism evidence="1 2">
    <name type="scientific">Thermodesulfovibrio aggregans</name>
    <dbReference type="NCBI Taxonomy" id="86166"/>
    <lineage>
        <taxon>Bacteria</taxon>
        <taxon>Pseudomonadati</taxon>
        <taxon>Nitrospirota</taxon>
        <taxon>Thermodesulfovibrionia</taxon>
        <taxon>Thermodesulfovibrionales</taxon>
        <taxon>Thermodesulfovibrionaceae</taxon>
        <taxon>Thermodesulfovibrio</taxon>
    </lineage>
</organism>
<keyword evidence="2" id="KW-1185">Reference proteome</keyword>
<comment type="caution">
    <text evidence="1">The sequence shown here is derived from an EMBL/GenBank/DDBJ whole genome shotgun (WGS) entry which is preliminary data.</text>
</comment>
<dbReference type="EMBL" id="BCNO01000002">
    <property type="protein sequence ID" value="GAQ95519.1"/>
    <property type="molecule type" value="Genomic_DNA"/>
</dbReference>